<comment type="catalytic activity">
    <reaction evidence="7">
        <text>alpha-D-mannose 1-phosphate + GTP + H(+) = GDP-alpha-D-mannose + diphosphate</text>
        <dbReference type="Rhea" id="RHEA:15229"/>
        <dbReference type="ChEBI" id="CHEBI:15378"/>
        <dbReference type="ChEBI" id="CHEBI:33019"/>
        <dbReference type="ChEBI" id="CHEBI:37565"/>
        <dbReference type="ChEBI" id="CHEBI:57527"/>
        <dbReference type="ChEBI" id="CHEBI:58409"/>
        <dbReference type="EC" id="2.7.7.13"/>
    </reaction>
</comment>
<dbReference type="InterPro" id="IPR054566">
    <property type="entry name" value="ManC/GMP-like_b-helix"/>
</dbReference>
<name>A0A1I4W258_9BACT</name>
<comment type="similarity">
    <text evidence="1">Belongs to the mannose-6-phosphate isomerase type 2 family.</text>
</comment>
<evidence type="ECO:0000256" key="6">
    <source>
        <dbReference type="ARBA" id="ARBA00023134"/>
    </source>
</evidence>
<dbReference type="PANTHER" id="PTHR46390">
    <property type="entry name" value="MANNOSE-1-PHOSPHATE GUANYLYLTRANSFERASE"/>
    <property type="match status" value="1"/>
</dbReference>
<evidence type="ECO:0000256" key="1">
    <source>
        <dbReference type="ARBA" id="ARBA00006115"/>
    </source>
</evidence>
<evidence type="ECO:0000256" key="4">
    <source>
        <dbReference type="ARBA" id="ARBA00022695"/>
    </source>
</evidence>
<sequence length="358" mass="40863">MNVVIMAGGSGTRFWPLSREKRPKQFLDIIGDRPMIFQTYERIRPLASDKDIYVVVGQNHEEETRKIFSSTGVSIVVEPFGRNTAPCIGLAALIISSHDQDEPVVILPADHYIVKPDVFRQDILKALKVASEEDCIVTLGILPTRPETGYGYIEREERDLGVPGLYRVKMFVEKPDIETAKRYLESGRFFWNAGIFIAKPSVLLKEFEKYMPSFYRGLLELKAHIGKPSFDRVLRRVYEDVENISFDYAIMEKTDRPVYVVASDCGWSDVGSWYSLYELRAVDEASKEGNVVDGDGAFFHSRRCFVMNRSGRWIALLGLEGVLVVDTPDALLVARLEDHQKVREITDFLKREGMDHLR</sequence>
<accession>A0A1I4W258</accession>
<evidence type="ECO:0000256" key="3">
    <source>
        <dbReference type="ARBA" id="ARBA00022679"/>
    </source>
</evidence>
<dbReference type="Pfam" id="PF22640">
    <property type="entry name" value="ManC_GMP_beta-helix"/>
    <property type="match status" value="1"/>
</dbReference>
<dbReference type="InterPro" id="IPR051161">
    <property type="entry name" value="Mannose-6P_isomerase_type2"/>
</dbReference>
<keyword evidence="4 10" id="KW-0548">Nucleotidyltransferase</keyword>
<dbReference type="EC" id="2.7.7.13" evidence="2"/>
<keyword evidence="6" id="KW-0342">GTP-binding</keyword>
<dbReference type="EMBL" id="FOUU01000013">
    <property type="protein sequence ID" value="SFN07572.1"/>
    <property type="molecule type" value="Genomic_DNA"/>
</dbReference>
<dbReference type="SUPFAM" id="SSF159283">
    <property type="entry name" value="Guanosine diphospho-D-mannose pyrophosphorylase/mannose-6-phosphate isomerase linker domain"/>
    <property type="match status" value="1"/>
</dbReference>
<proteinExistence type="inferred from homology"/>
<dbReference type="Gene3D" id="3.90.550.10">
    <property type="entry name" value="Spore Coat Polysaccharide Biosynthesis Protein SpsA, Chain A"/>
    <property type="match status" value="1"/>
</dbReference>
<keyword evidence="3 10" id="KW-0808">Transferase</keyword>
<dbReference type="GO" id="GO:0009298">
    <property type="term" value="P:GDP-mannose biosynthetic process"/>
    <property type="evidence" value="ECO:0007669"/>
    <property type="project" value="TreeGrafter"/>
</dbReference>
<dbReference type="STRING" id="39841.SAMN05660836_02565"/>
<evidence type="ECO:0000313" key="10">
    <source>
        <dbReference type="EMBL" id="SFN07572.1"/>
    </source>
</evidence>
<dbReference type="InterPro" id="IPR029044">
    <property type="entry name" value="Nucleotide-diphossugar_trans"/>
</dbReference>
<dbReference type="OrthoDB" id="9806359at2"/>
<dbReference type="FunFam" id="3.90.550.10:FF:000046">
    <property type="entry name" value="Mannose-1-phosphate guanylyltransferase (GDP)"/>
    <property type="match status" value="1"/>
</dbReference>
<feature type="domain" description="MannoseP isomerase/GMP-like beta-helix" evidence="9">
    <location>
        <begin position="301"/>
        <end position="346"/>
    </location>
</feature>
<keyword evidence="11" id="KW-1185">Reference proteome</keyword>
<dbReference type="AlphaFoldDB" id="A0A1I4W258"/>
<dbReference type="SUPFAM" id="SSF53448">
    <property type="entry name" value="Nucleotide-diphospho-sugar transferases"/>
    <property type="match status" value="1"/>
</dbReference>
<dbReference type="CDD" id="cd02509">
    <property type="entry name" value="GDP-M1P_Guanylyltransferase"/>
    <property type="match status" value="1"/>
</dbReference>
<dbReference type="InterPro" id="IPR005835">
    <property type="entry name" value="NTP_transferase_dom"/>
</dbReference>
<dbReference type="GO" id="GO:0005525">
    <property type="term" value="F:GTP binding"/>
    <property type="evidence" value="ECO:0007669"/>
    <property type="project" value="UniProtKB-KW"/>
</dbReference>
<evidence type="ECO:0000256" key="5">
    <source>
        <dbReference type="ARBA" id="ARBA00022741"/>
    </source>
</evidence>
<evidence type="ECO:0000259" key="8">
    <source>
        <dbReference type="Pfam" id="PF00483"/>
    </source>
</evidence>
<gene>
    <name evidence="10" type="ORF">SAMN05660836_02565</name>
</gene>
<dbReference type="Proteomes" id="UP000199611">
    <property type="component" value="Unassembled WGS sequence"/>
</dbReference>
<dbReference type="RefSeq" id="WP_093396349.1">
    <property type="nucleotide sequence ID" value="NZ_FOUU01000013.1"/>
</dbReference>
<evidence type="ECO:0000259" key="9">
    <source>
        <dbReference type="Pfam" id="PF22640"/>
    </source>
</evidence>
<reference evidence="10 11" key="1">
    <citation type="submission" date="2016-10" db="EMBL/GenBank/DDBJ databases">
        <authorList>
            <person name="de Groot N.N."/>
        </authorList>
    </citation>
    <scope>NUCLEOTIDE SEQUENCE [LARGE SCALE GENOMIC DNA]</scope>
    <source>
        <strain evidence="10 11">DSM 9990</strain>
    </source>
</reference>
<evidence type="ECO:0000256" key="2">
    <source>
        <dbReference type="ARBA" id="ARBA00012387"/>
    </source>
</evidence>
<evidence type="ECO:0000256" key="7">
    <source>
        <dbReference type="ARBA" id="ARBA00047343"/>
    </source>
</evidence>
<keyword evidence="5" id="KW-0547">Nucleotide-binding</keyword>
<organism evidence="10 11">
    <name type="scientific">Thermodesulforhabdus norvegica</name>
    <dbReference type="NCBI Taxonomy" id="39841"/>
    <lineage>
        <taxon>Bacteria</taxon>
        <taxon>Pseudomonadati</taxon>
        <taxon>Thermodesulfobacteriota</taxon>
        <taxon>Syntrophobacteria</taxon>
        <taxon>Syntrophobacterales</taxon>
        <taxon>Thermodesulforhabdaceae</taxon>
        <taxon>Thermodesulforhabdus</taxon>
    </lineage>
</organism>
<dbReference type="InterPro" id="IPR049577">
    <property type="entry name" value="GMPP_N"/>
</dbReference>
<protein>
    <recommendedName>
        <fullName evidence="2">mannose-1-phosphate guanylyltransferase</fullName>
        <ecNumber evidence="2">2.7.7.13</ecNumber>
    </recommendedName>
</protein>
<feature type="domain" description="Nucleotidyl transferase" evidence="8">
    <location>
        <begin position="3"/>
        <end position="282"/>
    </location>
</feature>
<dbReference type="GO" id="GO:0004475">
    <property type="term" value="F:mannose-1-phosphate guanylyltransferase (GTP) activity"/>
    <property type="evidence" value="ECO:0007669"/>
    <property type="project" value="UniProtKB-EC"/>
</dbReference>
<evidence type="ECO:0000313" key="11">
    <source>
        <dbReference type="Proteomes" id="UP000199611"/>
    </source>
</evidence>
<dbReference type="Pfam" id="PF00483">
    <property type="entry name" value="NTP_transferase"/>
    <property type="match status" value="1"/>
</dbReference>
<dbReference type="PANTHER" id="PTHR46390:SF1">
    <property type="entry name" value="MANNOSE-1-PHOSPHATE GUANYLYLTRANSFERASE"/>
    <property type="match status" value="1"/>
</dbReference>